<dbReference type="AlphaFoldDB" id="A0A150GBU2"/>
<dbReference type="InterPro" id="IPR001214">
    <property type="entry name" value="SET_dom"/>
</dbReference>
<dbReference type="SMART" id="SM00317">
    <property type="entry name" value="SET"/>
    <property type="match status" value="1"/>
</dbReference>
<dbReference type="Gene3D" id="1.25.40.10">
    <property type="entry name" value="Tetratricopeptide repeat domain"/>
    <property type="match status" value="1"/>
</dbReference>
<dbReference type="SUPFAM" id="SSF82199">
    <property type="entry name" value="SET domain"/>
    <property type="match status" value="1"/>
</dbReference>
<dbReference type="Proteomes" id="UP000075714">
    <property type="component" value="Unassembled WGS sequence"/>
</dbReference>
<accession>A0A150GBU2</accession>
<dbReference type="EMBL" id="LSYV01000037">
    <property type="protein sequence ID" value="KXZ47298.1"/>
    <property type="molecule type" value="Genomic_DNA"/>
</dbReference>
<dbReference type="STRING" id="33097.A0A150GBU2"/>
<dbReference type="InterPro" id="IPR053209">
    <property type="entry name" value="Gramillin-biosynth_MTr"/>
</dbReference>
<dbReference type="InterPro" id="IPR046341">
    <property type="entry name" value="SET_dom_sf"/>
</dbReference>
<dbReference type="Pfam" id="PF00856">
    <property type="entry name" value="SET"/>
    <property type="match status" value="1"/>
</dbReference>
<keyword evidence="4" id="KW-1185">Reference proteome</keyword>
<reference evidence="4" key="1">
    <citation type="journal article" date="2016" name="Nat. Commun.">
        <title>The Gonium pectorale genome demonstrates co-option of cell cycle regulation during the evolution of multicellularity.</title>
        <authorList>
            <person name="Hanschen E.R."/>
            <person name="Marriage T.N."/>
            <person name="Ferris P.J."/>
            <person name="Hamaji T."/>
            <person name="Toyoda A."/>
            <person name="Fujiyama A."/>
            <person name="Neme R."/>
            <person name="Noguchi H."/>
            <person name="Minakuchi Y."/>
            <person name="Suzuki M."/>
            <person name="Kawai-Toyooka H."/>
            <person name="Smith D.R."/>
            <person name="Sparks H."/>
            <person name="Anderson J."/>
            <person name="Bakaric R."/>
            <person name="Luria V."/>
            <person name="Karger A."/>
            <person name="Kirschner M.W."/>
            <person name="Durand P.M."/>
            <person name="Michod R.E."/>
            <person name="Nozaki H."/>
            <person name="Olson B.J."/>
        </authorList>
    </citation>
    <scope>NUCLEOTIDE SEQUENCE [LARGE SCALE GENOMIC DNA]</scope>
    <source>
        <strain evidence="4">NIES-2863</strain>
    </source>
</reference>
<evidence type="ECO:0000256" key="1">
    <source>
        <dbReference type="SAM" id="MobiDB-lite"/>
    </source>
</evidence>
<evidence type="ECO:0000259" key="2">
    <source>
        <dbReference type="PROSITE" id="PS50280"/>
    </source>
</evidence>
<feature type="region of interest" description="Disordered" evidence="1">
    <location>
        <begin position="71"/>
        <end position="130"/>
    </location>
</feature>
<dbReference type="InterPro" id="IPR011990">
    <property type="entry name" value="TPR-like_helical_dom_sf"/>
</dbReference>
<proteinExistence type="predicted"/>
<dbReference type="OrthoDB" id="533036at2759"/>
<dbReference type="PANTHER" id="PTHR47643:SF2">
    <property type="entry name" value="TPR DOMAIN PROTEIN (AFU_ORTHOLOGUE AFUA_5G12710)"/>
    <property type="match status" value="1"/>
</dbReference>
<name>A0A150GBU2_GONPE</name>
<evidence type="ECO:0000313" key="3">
    <source>
        <dbReference type="EMBL" id="KXZ47298.1"/>
    </source>
</evidence>
<dbReference type="Gene3D" id="2.170.270.10">
    <property type="entry name" value="SET domain"/>
    <property type="match status" value="1"/>
</dbReference>
<dbReference type="PANTHER" id="PTHR47643">
    <property type="entry name" value="TPR DOMAIN PROTEIN (AFU_ORTHOLOGUE AFUA_5G12710)"/>
    <property type="match status" value="1"/>
</dbReference>
<dbReference type="PROSITE" id="PS50280">
    <property type="entry name" value="SET"/>
    <property type="match status" value="1"/>
</dbReference>
<feature type="domain" description="SET" evidence="2">
    <location>
        <begin position="1"/>
        <end position="258"/>
    </location>
</feature>
<comment type="caution">
    <text evidence="3">The sequence shown here is derived from an EMBL/GenBank/DDBJ whole genome shotgun (WGS) entry which is preliminary data.</text>
</comment>
<organism evidence="3 4">
    <name type="scientific">Gonium pectorale</name>
    <name type="common">Green alga</name>
    <dbReference type="NCBI Taxonomy" id="33097"/>
    <lineage>
        <taxon>Eukaryota</taxon>
        <taxon>Viridiplantae</taxon>
        <taxon>Chlorophyta</taxon>
        <taxon>core chlorophytes</taxon>
        <taxon>Chlorophyceae</taxon>
        <taxon>CS clade</taxon>
        <taxon>Chlamydomonadales</taxon>
        <taxon>Volvocaceae</taxon>
        <taxon>Gonium</taxon>
    </lineage>
</organism>
<sequence>MLEGKGRGVIATRDMAPGDVVLATAPLAFVASPHRQRPSGELVVDQILDRRLYGSKWFSVLYDGSARSSKAQFGLAPGTAPEPSPSGDSTGVGADAPRSAQPPEPVLASTSAPSAGAKGGAGGGATAAAATPKKKGFLASRAAARRSKGAAPAGDVAAAVDSAEGRAAAQTLPLPDRREQTRLAKIVKFNCFGDDAEDLAAAACRGEEPRGHIGLWPEFALLNHSCAPNAVNFVVGDAMVVRACRPIRAGEEVTISYLGRPQLLPFRKRISILSEDYGFECTCQRCVIIGNVDLTVCRMPAAPPGCLLPCGPQAEEAHYDKVEDVYGELAEAVEERLGPAFLEARDKGDTEAIAELQREVQSWLRRLYGLFRKTLLAPDVRHYVVASMYDAYDLALSCATALGQGEDASSLQACLKAMELVSGGSDLHVILAVRHHDATVQAHGEGSPLARLAREALRRAHVARYGPVSEALMERLVRLNRELHVQDG</sequence>
<gene>
    <name evidence="3" type="ORF">GPECTOR_36g24</name>
</gene>
<evidence type="ECO:0000313" key="4">
    <source>
        <dbReference type="Proteomes" id="UP000075714"/>
    </source>
</evidence>
<protein>
    <recommendedName>
        <fullName evidence="2">SET domain-containing protein</fullName>
    </recommendedName>
</protein>
<dbReference type="CDD" id="cd20071">
    <property type="entry name" value="SET_SMYD"/>
    <property type="match status" value="1"/>
</dbReference>